<keyword evidence="7" id="KW-0597">Phosphoprotein</keyword>
<evidence type="ECO:0000256" key="5">
    <source>
        <dbReference type="ARBA" id="ARBA00022490"/>
    </source>
</evidence>
<dbReference type="CDD" id="cd02677">
    <property type="entry name" value="MIT_SNX15"/>
    <property type="match status" value="1"/>
</dbReference>
<keyword evidence="10" id="KW-0547">Nucleotide-binding</keyword>
<evidence type="ECO:0000259" key="22">
    <source>
        <dbReference type="PROSITE" id="PS50011"/>
    </source>
</evidence>
<comment type="catalytic activity">
    <reaction evidence="17">
        <text>L-seryl-[protein] + ATP = O-phospho-L-seryl-[protein] + ADP + H(+)</text>
        <dbReference type="Rhea" id="RHEA:17989"/>
        <dbReference type="Rhea" id="RHEA-COMP:9863"/>
        <dbReference type="Rhea" id="RHEA-COMP:11604"/>
        <dbReference type="ChEBI" id="CHEBI:15378"/>
        <dbReference type="ChEBI" id="CHEBI:29999"/>
        <dbReference type="ChEBI" id="CHEBI:30616"/>
        <dbReference type="ChEBI" id="CHEBI:83421"/>
        <dbReference type="ChEBI" id="CHEBI:456216"/>
        <dbReference type="EC" id="2.7.11.1"/>
    </reaction>
</comment>
<sequence>MISPRNRGGEVARFYTVTEPKRHSRGYTVYKVTARIVSRKNPEDVQEIVVWKRYSDFKKLHKELWQIHKHLFRHTELFPPFAKAIVFGRFEEGVIEERRQCAEDLLQFSANIPMLYNSKQLEDFFKDGEVHDGSELIGPAEPLVDSLIDSLSTCSFEVRKDIGVLDEVTLSQTEYGGLSSDSDLISLTIDADSLVELDDGMASNQDSPNTSLGLSFAAEHPVLPSAILDQEWIKSENERESRGLFTGSLKAKLGRRDYLDKAGELIKLALKKEEEEDYEAAFGFYRKGVDLLLEGVQGESSPTRREAVKRKTSEYLMRAEKISSLYCRPSSEDASVLGPPGSLSSRPSWNLRSPAEELKAFRVLGVIDKVLLVMDTRTQQTYILKGLRKSSECSRERKTIIPRSVPNMVALHKYIISEESVFLVLHHAEGGKLWSYISKFLNRSPEESFEAPKSRKSSCTKIHLHQASPSPQDISSCVQRWAAEMVVALDALHREGIVCRDLNPNNILLNDRGHIQLTYFSRWSEVEDSCNNDAIERMYCAPEVGVVFEETEACDWWSLGVLLFELLTGMSLLECHPAGINTHTCLNLPDHISEEARSLLQQLLQFNSVERLGAGIAGVEDIKAHPFFATIDWIELAK</sequence>
<keyword evidence="8" id="KW-0808">Transferase</keyword>
<dbReference type="InterPro" id="IPR036181">
    <property type="entry name" value="MIT_dom_sf"/>
</dbReference>
<keyword evidence="6" id="KW-0723">Serine/threonine-protein kinase</keyword>
<dbReference type="InterPro" id="IPR035053">
    <property type="entry name" value="STK_RPK118-like"/>
</dbReference>
<dbReference type="SUPFAM" id="SSF116846">
    <property type="entry name" value="MIT domain"/>
    <property type="match status" value="1"/>
</dbReference>
<dbReference type="GO" id="GO:0005769">
    <property type="term" value="C:early endosome"/>
    <property type="evidence" value="ECO:0007669"/>
    <property type="project" value="UniProtKB-SubCell"/>
</dbReference>
<dbReference type="Gene3D" id="1.20.58.80">
    <property type="entry name" value="Phosphotransferase system, lactose/cellobiose-type IIA subunit"/>
    <property type="match status" value="1"/>
</dbReference>
<dbReference type="InterPro" id="IPR001683">
    <property type="entry name" value="PX_dom"/>
</dbReference>
<dbReference type="SMART" id="SM00312">
    <property type="entry name" value="PX"/>
    <property type="match status" value="1"/>
</dbReference>
<evidence type="ECO:0000256" key="16">
    <source>
        <dbReference type="ARBA" id="ARBA00047899"/>
    </source>
</evidence>
<dbReference type="Pfam" id="PF00069">
    <property type="entry name" value="Pkinase"/>
    <property type="match status" value="1"/>
</dbReference>
<evidence type="ECO:0000256" key="18">
    <source>
        <dbReference type="ARBA" id="ARBA00059823"/>
    </source>
</evidence>
<keyword evidence="14" id="KW-0446">Lipid-binding</keyword>
<dbReference type="InterPro" id="IPR036871">
    <property type="entry name" value="PX_dom_sf"/>
</dbReference>
<keyword evidence="15" id="KW-0472">Membrane</keyword>
<dbReference type="GO" id="GO:0005524">
    <property type="term" value="F:ATP binding"/>
    <property type="evidence" value="ECO:0007669"/>
    <property type="project" value="UniProtKB-KW"/>
</dbReference>
<evidence type="ECO:0000256" key="4">
    <source>
        <dbReference type="ARBA" id="ARBA00012513"/>
    </source>
</evidence>
<dbReference type="PROSITE" id="PS50011">
    <property type="entry name" value="PROTEIN_KINASE_DOM"/>
    <property type="match status" value="1"/>
</dbReference>
<comment type="caution">
    <text evidence="24">The sequence shown here is derived from an EMBL/GenBank/DDBJ whole genome shotgun (WGS) entry which is preliminary data.</text>
</comment>
<dbReference type="InterPro" id="IPR007330">
    <property type="entry name" value="MIT_dom"/>
</dbReference>
<dbReference type="PANTHER" id="PTHR15508">
    <property type="entry name" value="RIBOSOMAL PROTEIN S6 KINASE"/>
    <property type="match status" value="1"/>
</dbReference>
<evidence type="ECO:0000313" key="25">
    <source>
        <dbReference type="Proteomes" id="UP001474421"/>
    </source>
</evidence>
<dbReference type="FunFam" id="1.20.58.80:FF:000005">
    <property type="entry name" value="ribosomal protein S6 kinase delta-1 isoform X1"/>
    <property type="match status" value="1"/>
</dbReference>
<dbReference type="AlphaFoldDB" id="A0AAW1CCG0"/>
<comment type="function">
    <text evidence="18">May be involved in transmitting sphingosine-1 phosphate (SPP)-mediated signaling into the cell. Plays a role in the recruitment of PRDX3 to early endosomes.</text>
</comment>
<evidence type="ECO:0000256" key="13">
    <source>
        <dbReference type="ARBA" id="ARBA00022840"/>
    </source>
</evidence>
<keyword evidence="12 24" id="KW-0418">Kinase</keyword>
<dbReference type="GO" id="GO:0016020">
    <property type="term" value="C:membrane"/>
    <property type="evidence" value="ECO:0007669"/>
    <property type="project" value="UniProtKB-SubCell"/>
</dbReference>
<protein>
    <recommendedName>
        <fullName evidence="20">Ribosomal protein S6 kinase delta-1</fullName>
        <ecNumber evidence="4">2.7.11.1</ecNumber>
    </recommendedName>
    <alternativeName>
        <fullName evidence="21">52 kDa ribosomal protein S6 kinase</fullName>
    </alternativeName>
</protein>
<evidence type="ECO:0000256" key="21">
    <source>
        <dbReference type="ARBA" id="ARBA00076910"/>
    </source>
</evidence>
<evidence type="ECO:0000256" key="9">
    <source>
        <dbReference type="ARBA" id="ARBA00022737"/>
    </source>
</evidence>
<dbReference type="SMART" id="SM00745">
    <property type="entry name" value="MIT"/>
    <property type="match status" value="1"/>
</dbReference>
<evidence type="ECO:0000256" key="20">
    <source>
        <dbReference type="ARBA" id="ARBA00072129"/>
    </source>
</evidence>
<name>A0AAW1CCG0_CROAD</name>
<dbReference type="InterPro" id="IPR051866">
    <property type="entry name" value="Intracell_Sig-Traffick_Protein"/>
</dbReference>
<dbReference type="Pfam" id="PF00787">
    <property type="entry name" value="PX"/>
    <property type="match status" value="1"/>
</dbReference>
<feature type="domain" description="Protein kinase" evidence="22">
    <location>
        <begin position="356"/>
        <end position="628"/>
    </location>
</feature>
<keyword evidence="9" id="KW-0677">Repeat</keyword>
<evidence type="ECO:0000256" key="6">
    <source>
        <dbReference type="ARBA" id="ARBA00022527"/>
    </source>
</evidence>
<evidence type="ECO:0000313" key="24">
    <source>
        <dbReference type="EMBL" id="KAK9412030.1"/>
    </source>
</evidence>
<dbReference type="CDD" id="cd05576">
    <property type="entry name" value="STKc_RPK118_like"/>
    <property type="match status" value="1"/>
</dbReference>
<evidence type="ECO:0000256" key="17">
    <source>
        <dbReference type="ARBA" id="ARBA00048679"/>
    </source>
</evidence>
<comment type="subunit">
    <text evidence="19">Interacts with SPHK1 and phosphatidylinositol 3-phosphate. Interacts (via PX domain) with PRDX3.</text>
</comment>
<gene>
    <name evidence="24" type="ORF">NXF25_003205</name>
</gene>
<organism evidence="24 25">
    <name type="scientific">Crotalus adamanteus</name>
    <name type="common">Eastern diamondback rattlesnake</name>
    <dbReference type="NCBI Taxonomy" id="8729"/>
    <lineage>
        <taxon>Eukaryota</taxon>
        <taxon>Metazoa</taxon>
        <taxon>Chordata</taxon>
        <taxon>Craniata</taxon>
        <taxon>Vertebrata</taxon>
        <taxon>Euteleostomi</taxon>
        <taxon>Lepidosauria</taxon>
        <taxon>Squamata</taxon>
        <taxon>Bifurcata</taxon>
        <taxon>Unidentata</taxon>
        <taxon>Episquamata</taxon>
        <taxon>Toxicofera</taxon>
        <taxon>Serpentes</taxon>
        <taxon>Colubroidea</taxon>
        <taxon>Viperidae</taxon>
        <taxon>Crotalinae</taxon>
        <taxon>Crotalus</taxon>
    </lineage>
</organism>
<keyword evidence="13" id="KW-0067">ATP-binding</keyword>
<comment type="catalytic activity">
    <reaction evidence="16">
        <text>L-threonyl-[protein] + ATP = O-phospho-L-threonyl-[protein] + ADP + H(+)</text>
        <dbReference type="Rhea" id="RHEA:46608"/>
        <dbReference type="Rhea" id="RHEA-COMP:11060"/>
        <dbReference type="Rhea" id="RHEA-COMP:11605"/>
        <dbReference type="ChEBI" id="CHEBI:15378"/>
        <dbReference type="ChEBI" id="CHEBI:30013"/>
        <dbReference type="ChEBI" id="CHEBI:30616"/>
        <dbReference type="ChEBI" id="CHEBI:61977"/>
        <dbReference type="ChEBI" id="CHEBI:456216"/>
        <dbReference type="EC" id="2.7.11.1"/>
    </reaction>
</comment>
<feature type="domain" description="PX" evidence="23">
    <location>
        <begin position="8"/>
        <end position="132"/>
    </location>
</feature>
<evidence type="ECO:0000256" key="3">
    <source>
        <dbReference type="ARBA" id="ARBA00004496"/>
    </source>
</evidence>
<dbReference type="SUPFAM" id="SSF56112">
    <property type="entry name" value="Protein kinase-like (PK-like)"/>
    <property type="match status" value="1"/>
</dbReference>
<evidence type="ECO:0000256" key="1">
    <source>
        <dbReference type="ARBA" id="ARBA00004370"/>
    </source>
</evidence>
<dbReference type="FunFam" id="3.30.1520.10:FF:000017">
    <property type="entry name" value="ribosomal protein S6 kinase delta-1 isoform X1"/>
    <property type="match status" value="1"/>
</dbReference>
<dbReference type="Gene3D" id="1.10.510.10">
    <property type="entry name" value="Transferase(Phosphotransferase) domain 1"/>
    <property type="match status" value="1"/>
</dbReference>
<reference evidence="24 25" key="1">
    <citation type="journal article" date="2024" name="Proc. Natl. Acad. Sci. U.S.A.">
        <title>The genetic regulatory architecture and epigenomic basis for age-related changes in rattlesnake venom.</title>
        <authorList>
            <person name="Hogan M.P."/>
            <person name="Holding M.L."/>
            <person name="Nystrom G.S."/>
            <person name="Colston T.J."/>
            <person name="Bartlett D.A."/>
            <person name="Mason A.J."/>
            <person name="Ellsworth S.A."/>
            <person name="Rautsaw R.M."/>
            <person name="Lawrence K.C."/>
            <person name="Strickland J.L."/>
            <person name="He B."/>
            <person name="Fraser P."/>
            <person name="Margres M.J."/>
            <person name="Gilbert D.M."/>
            <person name="Gibbs H.L."/>
            <person name="Parkinson C.L."/>
            <person name="Rokyta D.R."/>
        </authorList>
    </citation>
    <scope>NUCLEOTIDE SEQUENCE [LARGE SCALE GENOMIC DNA]</scope>
    <source>
        <strain evidence="24">DRR0105</strain>
    </source>
</reference>
<evidence type="ECO:0000256" key="7">
    <source>
        <dbReference type="ARBA" id="ARBA00022553"/>
    </source>
</evidence>
<comment type="subcellular location">
    <subcellularLocation>
        <location evidence="3">Cytoplasm</location>
    </subcellularLocation>
    <subcellularLocation>
        <location evidence="2">Early endosome</location>
    </subcellularLocation>
    <subcellularLocation>
        <location evidence="1">Membrane</location>
    </subcellularLocation>
</comment>
<dbReference type="GO" id="GO:0035091">
    <property type="term" value="F:phosphatidylinositol binding"/>
    <property type="evidence" value="ECO:0007669"/>
    <property type="project" value="InterPro"/>
</dbReference>
<dbReference type="Pfam" id="PF04212">
    <property type="entry name" value="MIT"/>
    <property type="match status" value="1"/>
</dbReference>
<dbReference type="EC" id="2.7.11.1" evidence="4"/>
<accession>A0AAW1CCG0</accession>
<evidence type="ECO:0000256" key="14">
    <source>
        <dbReference type="ARBA" id="ARBA00023121"/>
    </source>
</evidence>
<dbReference type="InterPro" id="IPR011009">
    <property type="entry name" value="Kinase-like_dom_sf"/>
</dbReference>
<dbReference type="Gene3D" id="3.30.1520.10">
    <property type="entry name" value="Phox-like domain"/>
    <property type="match status" value="1"/>
</dbReference>
<dbReference type="InterPro" id="IPR000719">
    <property type="entry name" value="Prot_kinase_dom"/>
</dbReference>
<evidence type="ECO:0000256" key="12">
    <source>
        <dbReference type="ARBA" id="ARBA00022777"/>
    </source>
</evidence>
<evidence type="ECO:0000256" key="11">
    <source>
        <dbReference type="ARBA" id="ARBA00022753"/>
    </source>
</evidence>
<dbReference type="SUPFAM" id="SSF64268">
    <property type="entry name" value="PX domain"/>
    <property type="match status" value="1"/>
</dbReference>
<keyword evidence="25" id="KW-1185">Reference proteome</keyword>
<evidence type="ECO:0000256" key="8">
    <source>
        <dbReference type="ARBA" id="ARBA00022679"/>
    </source>
</evidence>
<evidence type="ECO:0000256" key="2">
    <source>
        <dbReference type="ARBA" id="ARBA00004412"/>
    </source>
</evidence>
<dbReference type="EMBL" id="JAOTOJ010000001">
    <property type="protein sequence ID" value="KAK9412030.1"/>
    <property type="molecule type" value="Genomic_DNA"/>
</dbReference>
<evidence type="ECO:0000256" key="10">
    <source>
        <dbReference type="ARBA" id="ARBA00022741"/>
    </source>
</evidence>
<dbReference type="FunFam" id="1.10.510.10:FF:000221">
    <property type="entry name" value="ribosomal protein S6 kinase delta-1 isoform X1"/>
    <property type="match status" value="1"/>
</dbReference>
<dbReference type="Proteomes" id="UP001474421">
    <property type="component" value="Unassembled WGS sequence"/>
</dbReference>
<dbReference type="GO" id="GO:0004674">
    <property type="term" value="F:protein serine/threonine kinase activity"/>
    <property type="evidence" value="ECO:0007669"/>
    <property type="project" value="UniProtKB-KW"/>
</dbReference>
<keyword evidence="5" id="KW-0963">Cytoplasm</keyword>
<proteinExistence type="predicted"/>
<evidence type="ECO:0000256" key="15">
    <source>
        <dbReference type="ARBA" id="ARBA00023136"/>
    </source>
</evidence>
<evidence type="ECO:0000256" key="19">
    <source>
        <dbReference type="ARBA" id="ARBA00063911"/>
    </source>
</evidence>
<dbReference type="PROSITE" id="PS50195">
    <property type="entry name" value="PX"/>
    <property type="match status" value="1"/>
</dbReference>
<dbReference type="Gene3D" id="3.30.200.20">
    <property type="entry name" value="Phosphorylase Kinase, domain 1"/>
    <property type="match status" value="1"/>
</dbReference>
<dbReference type="PANTHER" id="PTHR15508:SF2">
    <property type="entry name" value="RIBOSOMAL PROTEIN S6 KINASE DELTA-1"/>
    <property type="match status" value="1"/>
</dbReference>
<keyword evidence="11" id="KW-0967">Endosome</keyword>
<evidence type="ECO:0000259" key="23">
    <source>
        <dbReference type="PROSITE" id="PS50195"/>
    </source>
</evidence>